<proteinExistence type="predicted"/>
<dbReference type="AlphaFoldDB" id="A0A9N9H1Y7"/>
<comment type="caution">
    <text evidence="1">The sequence shown here is derived from an EMBL/GenBank/DDBJ whole genome shotgun (WGS) entry which is preliminary data.</text>
</comment>
<evidence type="ECO:0000313" key="2">
    <source>
        <dbReference type="Proteomes" id="UP000789759"/>
    </source>
</evidence>
<sequence>MATESFNNKQDHENPEQNDIIKIVPSFSELGLDEYDEMNEIIRQTIQELWEFWQEGRCICRKSKSKKTACFKKIGFYQFFKRQEECCNMSYNNLDTWIKGQLASFAYNDNSTVQNHIKYQYCYDSQHIVCLPTYLTLVTISSCRLDRIKMHIKNNGIAEIVYGNTERTSIRHDRAITNDKIKYELSNYLHNYANLYRFPLLGRNMQNYSIAIISLPINTTYTSIYKEYVAMIKSNKDENYKIIAYTTFLQI</sequence>
<dbReference type="Proteomes" id="UP000789759">
    <property type="component" value="Unassembled WGS sequence"/>
</dbReference>
<name>A0A9N9H1Y7_9GLOM</name>
<reference evidence="1" key="1">
    <citation type="submission" date="2021-06" db="EMBL/GenBank/DDBJ databases">
        <authorList>
            <person name="Kallberg Y."/>
            <person name="Tangrot J."/>
            <person name="Rosling A."/>
        </authorList>
    </citation>
    <scope>NUCLEOTIDE SEQUENCE</scope>
    <source>
        <strain evidence="1">FL966</strain>
    </source>
</reference>
<keyword evidence="2" id="KW-1185">Reference proteome</keyword>
<accession>A0A9N9H1Y7</accession>
<gene>
    <name evidence="1" type="ORF">CPELLU_LOCUS9377</name>
</gene>
<dbReference type="OrthoDB" id="2420595at2759"/>
<dbReference type="EMBL" id="CAJVQA010007125">
    <property type="protein sequence ID" value="CAG8651958.1"/>
    <property type="molecule type" value="Genomic_DNA"/>
</dbReference>
<protein>
    <submittedName>
        <fullName evidence="1">13157_t:CDS:1</fullName>
    </submittedName>
</protein>
<evidence type="ECO:0000313" key="1">
    <source>
        <dbReference type="EMBL" id="CAG8651958.1"/>
    </source>
</evidence>
<organism evidence="1 2">
    <name type="scientific">Cetraspora pellucida</name>
    <dbReference type="NCBI Taxonomy" id="1433469"/>
    <lineage>
        <taxon>Eukaryota</taxon>
        <taxon>Fungi</taxon>
        <taxon>Fungi incertae sedis</taxon>
        <taxon>Mucoromycota</taxon>
        <taxon>Glomeromycotina</taxon>
        <taxon>Glomeromycetes</taxon>
        <taxon>Diversisporales</taxon>
        <taxon>Gigasporaceae</taxon>
        <taxon>Cetraspora</taxon>
    </lineage>
</organism>